<dbReference type="Proteomes" id="UP000538666">
    <property type="component" value="Unassembled WGS sequence"/>
</dbReference>
<keyword evidence="3" id="KW-1185">Reference proteome</keyword>
<dbReference type="AlphaFoldDB" id="A0A841JN21"/>
<evidence type="ECO:0000256" key="1">
    <source>
        <dbReference type="SAM" id="MobiDB-lite"/>
    </source>
</evidence>
<proteinExistence type="predicted"/>
<sequence length="35" mass="3806">MMKSDVTAWLSKETSEKSMNPGLQIPEVNLLISAG</sequence>
<reference evidence="2 3" key="1">
    <citation type="submission" date="2020-08" db="EMBL/GenBank/DDBJ databases">
        <title>Genomic Encyclopedia of Type Strains, Phase IV (KMG-IV): sequencing the most valuable type-strain genomes for metagenomic binning, comparative biology and taxonomic classification.</title>
        <authorList>
            <person name="Goeker M."/>
        </authorList>
    </citation>
    <scope>NUCLEOTIDE SEQUENCE [LARGE SCALE GENOMIC DNA]</scope>
    <source>
        <strain evidence="2 3">DSM 103733</strain>
    </source>
</reference>
<protein>
    <submittedName>
        <fullName evidence="2">Uncharacterized protein</fullName>
    </submittedName>
</protein>
<organism evidence="2 3">
    <name type="scientific">Silvibacterium bohemicum</name>
    <dbReference type="NCBI Taxonomy" id="1577686"/>
    <lineage>
        <taxon>Bacteria</taxon>
        <taxon>Pseudomonadati</taxon>
        <taxon>Acidobacteriota</taxon>
        <taxon>Terriglobia</taxon>
        <taxon>Terriglobales</taxon>
        <taxon>Acidobacteriaceae</taxon>
        <taxon>Silvibacterium</taxon>
    </lineage>
</organism>
<name>A0A841JN21_9BACT</name>
<accession>A0A841JN21</accession>
<comment type="caution">
    <text evidence="2">The sequence shown here is derived from an EMBL/GenBank/DDBJ whole genome shotgun (WGS) entry which is preliminary data.</text>
</comment>
<gene>
    <name evidence="2" type="ORF">HNQ77_000710</name>
</gene>
<evidence type="ECO:0000313" key="2">
    <source>
        <dbReference type="EMBL" id="MBB6142772.1"/>
    </source>
</evidence>
<dbReference type="EMBL" id="JACHEK010000001">
    <property type="protein sequence ID" value="MBB6142772.1"/>
    <property type="molecule type" value="Genomic_DNA"/>
</dbReference>
<evidence type="ECO:0000313" key="3">
    <source>
        <dbReference type="Proteomes" id="UP000538666"/>
    </source>
</evidence>
<feature type="region of interest" description="Disordered" evidence="1">
    <location>
        <begin position="1"/>
        <end position="21"/>
    </location>
</feature>